<dbReference type="EMBL" id="KZ772685">
    <property type="protein sequence ID" value="PTQ45862.1"/>
    <property type="molecule type" value="Genomic_DNA"/>
</dbReference>
<dbReference type="Gramene" id="Mp8g07040.1">
    <property type="protein sequence ID" value="Mp8g07040.1.cds"/>
    <property type="gene ID" value="Mp8g07040"/>
</dbReference>
<keyword evidence="2" id="KW-1185">Reference proteome</keyword>
<organism evidence="1 2">
    <name type="scientific">Marchantia polymorpha</name>
    <name type="common">Common liverwort</name>
    <name type="synonym">Marchantia aquatica</name>
    <dbReference type="NCBI Taxonomy" id="3197"/>
    <lineage>
        <taxon>Eukaryota</taxon>
        <taxon>Viridiplantae</taxon>
        <taxon>Streptophyta</taxon>
        <taxon>Embryophyta</taxon>
        <taxon>Marchantiophyta</taxon>
        <taxon>Marchantiopsida</taxon>
        <taxon>Marchantiidae</taxon>
        <taxon>Marchantiales</taxon>
        <taxon>Marchantiaceae</taxon>
        <taxon>Marchantia</taxon>
    </lineage>
</organism>
<name>A0A2R6XIG4_MARPO</name>
<evidence type="ECO:0000313" key="2">
    <source>
        <dbReference type="Proteomes" id="UP000244005"/>
    </source>
</evidence>
<dbReference type="AlphaFoldDB" id="A0A2R6XIG4"/>
<proteinExistence type="predicted"/>
<reference evidence="2" key="1">
    <citation type="journal article" date="2017" name="Cell">
        <title>Insights into land plant evolution garnered from the Marchantia polymorpha genome.</title>
        <authorList>
            <person name="Bowman J.L."/>
            <person name="Kohchi T."/>
            <person name="Yamato K.T."/>
            <person name="Jenkins J."/>
            <person name="Shu S."/>
            <person name="Ishizaki K."/>
            <person name="Yamaoka S."/>
            <person name="Nishihama R."/>
            <person name="Nakamura Y."/>
            <person name="Berger F."/>
            <person name="Adam C."/>
            <person name="Aki S.S."/>
            <person name="Althoff F."/>
            <person name="Araki T."/>
            <person name="Arteaga-Vazquez M.A."/>
            <person name="Balasubrmanian S."/>
            <person name="Barry K."/>
            <person name="Bauer D."/>
            <person name="Boehm C.R."/>
            <person name="Briginshaw L."/>
            <person name="Caballero-Perez J."/>
            <person name="Catarino B."/>
            <person name="Chen F."/>
            <person name="Chiyoda S."/>
            <person name="Chovatia M."/>
            <person name="Davies K.M."/>
            <person name="Delmans M."/>
            <person name="Demura T."/>
            <person name="Dierschke T."/>
            <person name="Dolan L."/>
            <person name="Dorantes-Acosta A.E."/>
            <person name="Eklund D.M."/>
            <person name="Florent S.N."/>
            <person name="Flores-Sandoval E."/>
            <person name="Fujiyama A."/>
            <person name="Fukuzawa H."/>
            <person name="Galik B."/>
            <person name="Grimanelli D."/>
            <person name="Grimwood J."/>
            <person name="Grossniklaus U."/>
            <person name="Hamada T."/>
            <person name="Haseloff J."/>
            <person name="Hetherington A.J."/>
            <person name="Higo A."/>
            <person name="Hirakawa Y."/>
            <person name="Hundley H.N."/>
            <person name="Ikeda Y."/>
            <person name="Inoue K."/>
            <person name="Inoue S.I."/>
            <person name="Ishida S."/>
            <person name="Jia Q."/>
            <person name="Kakita M."/>
            <person name="Kanazawa T."/>
            <person name="Kawai Y."/>
            <person name="Kawashima T."/>
            <person name="Kennedy M."/>
            <person name="Kinose K."/>
            <person name="Kinoshita T."/>
            <person name="Kohara Y."/>
            <person name="Koide E."/>
            <person name="Komatsu K."/>
            <person name="Kopischke S."/>
            <person name="Kubo M."/>
            <person name="Kyozuka J."/>
            <person name="Lagercrantz U."/>
            <person name="Lin S.S."/>
            <person name="Lindquist E."/>
            <person name="Lipzen A.M."/>
            <person name="Lu C.W."/>
            <person name="De Luna E."/>
            <person name="Martienssen R.A."/>
            <person name="Minamino N."/>
            <person name="Mizutani M."/>
            <person name="Mizutani M."/>
            <person name="Mochizuki N."/>
            <person name="Monte I."/>
            <person name="Mosher R."/>
            <person name="Nagasaki H."/>
            <person name="Nakagami H."/>
            <person name="Naramoto S."/>
            <person name="Nishitani K."/>
            <person name="Ohtani M."/>
            <person name="Okamoto T."/>
            <person name="Okumura M."/>
            <person name="Phillips J."/>
            <person name="Pollak B."/>
            <person name="Reinders A."/>
            <person name="Rovekamp M."/>
            <person name="Sano R."/>
            <person name="Sawa S."/>
            <person name="Schmid M.W."/>
            <person name="Shirakawa M."/>
            <person name="Solano R."/>
            <person name="Spunde A."/>
            <person name="Suetsugu N."/>
            <person name="Sugano S."/>
            <person name="Sugiyama A."/>
            <person name="Sun R."/>
            <person name="Suzuki Y."/>
            <person name="Takenaka M."/>
            <person name="Takezawa D."/>
            <person name="Tomogane H."/>
            <person name="Tsuzuki M."/>
            <person name="Ueda T."/>
            <person name="Umeda M."/>
            <person name="Ward J.M."/>
            <person name="Watanabe Y."/>
            <person name="Yazaki K."/>
            <person name="Yokoyama R."/>
            <person name="Yoshitake Y."/>
            <person name="Yotsui I."/>
            <person name="Zachgo S."/>
            <person name="Schmutz J."/>
        </authorList>
    </citation>
    <scope>NUCLEOTIDE SEQUENCE [LARGE SCALE GENOMIC DNA]</scope>
    <source>
        <strain evidence="2">Tak-1</strain>
    </source>
</reference>
<dbReference type="Proteomes" id="UP000244005">
    <property type="component" value="Unassembled WGS sequence"/>
</dbReference>
<gene>
    <name evidence="1" type="ORF">MARPO_0013s0088</name>
</gene>
<evidence type="ECO:0000313" key="1">
    <source>
        <dbReference type="EMBL" id="PTQ45862.1"/>
    </source>
</evidence>
<protein>
    <submittedName>
        <fullName evidence="1">Uncharacterized protein</fullName>
    </submittedName>
</protein>
<accession>A0A2R6XIG4</accession>
<sequence length="77" mass="8536">MWVPKMELTSKSYVCLRTVDHGKEASKSCLYFSGSQCLVVGRLSSRTKGTVPFLLFDGQWDEETLKARELNPHAGGG</sequence>